<dbReference type="Pfam" id="PF15985">
    <property type="entry name" value="KH_6"/>
    <property type="match status" value="1"/>
</dbReference>
<dbReference type="GO" id="GO:0000176">
    <property type="term" value="C:nuclear exosome (RNase complex)"/>
    <property type="evidence" value="ECO:0007669"/>
    <property type="project" value="TreeGrafter"/>
</dbReference>
<dbReference type="EMBL" id="JAEHOD010000011">
    <property type="protein sequence ID" value="KAG2450425.1"/>
    <property type="molecule type" value="Genomic_DNA"/>
</dbReference>
<dbReference type="FunFam" id="2.40.50.140:FF:000112">
    <property type="entry name" value="Exosome complex component RRP40"/>
    <property type="match status" value="1"/>
</dbReference>
<dbReference type="GO" id="GO:0003723">
    <property type="term" value="F:RNA binding"/>
    <property type="evidence" value="ECO:0007669"/>
    <property type="project" value="UniProtKB-KW"/>
</dbReference>
<reference evidence="11" key="1">
    <citation type="journal article" date="2020" name="bioRxiv">
        <title>Comparative genomics of Chlamydomonas.</title>
        <authorList>
            <person name="Craig R.J."/>
            <person name="Hasan A.R."/>
            <person name="Ness R.W."/>
            <person name="Keightley P.D."/>
        </authorList>
    </citation>
    <scope>NUCLEOTIDE SEQUENCE</scope>
    <source>
        <strain evidence="11">CCAP 11/173</strain>
    </source>
</reference>
<dbReference type="GO" id="GO:0071034">
    <property type="term" value="P:CUT catabolic process"/>
    <property type="evidence" value="ECO:0007669"/>
    <property type="project" value="TreeGrafter"/>
</dbReference>
<dbReference type="PROSITE" id="PS50126">
    <property type="entry name" value="S1"/>
    <property type="match status" value="1"/>
</dbReference>
<dbReference type="SUPFAM" id="SSF50249">
    <property type="entry name" value="Nucleic acid-binding proteins"/>
    <property type="match status" value="1"/>
</dbReference>
<dbReference type="FunFam" id="3.30.1370.10:FF:000038">
    <property type="entry name" value="exosome complex component RRP40"/>
    <property type="match status" value="1"/>
</dbReference>
<evidence type="ECO:0000256" key="9">
    <source>
        <dbReference type="ARBA" id="ARBA00030615"/>
    </source>
</evidence>
<dbReference type="Gene3D" id="2.40.50.140">
    <property type="entry name" value="Nucleic acid-binding proteins"/>
    <property type="match status" value="1"/>
</dbReference>
<evidence type="ECO:0000256" key="6">
    <source>
        <dbReference type="ARBA" id="ARBA00022835"/>
    </source>
</evidence>
<comment type="similarity">
    <text evidence="3">Belongs to the RRP40 family.</text>
</comment>
<dbReference type="GO" id="GO:0034475">
    <property type="term" value="P:U4 snRNA 3'-end processing"/>
    <property type="evidence" value="ECO:0007669"/>
    <property type="project" value="TreeGrafter"/>
</dbReference>
<keyword evidence="5" id="KW-0698">rRNA processing</keyword>
<keyword evidence="8" id="KW-0539">Nucleus</keyword>
<dbReference type="GO" id="GO:0071035">
    <property type="term" value="P:nuclear polyadenylation-dependent rRNA catabolic process"/>
    <property type="evidence" value="ECO:0007669"/>
    <property type="project" value="TreeGrafter"/>
</dbReference>
<evidence type="ECO:0000256" key="4">
    <source>
        <dbReference type="ARBA" id="ARBA00022490"/>
    </source>
</evidence>
<dbReference type="InterPro" id="IPR012340">
    <property type="entry name" value="NA-bd_OB-fold"/>
</dbReference>
<dbReference type="GO" id="GO:0000177">
    <property type="term" value="C:cytoplasmic exosome (RNase complex)"/>
    <property type="evidence" value="ECO:0007669"/>
    <property type="project" value="TreeGrafter"/>
</dbReference>
<keyword evidence="12" id="KW-1185">Reference proteome</keyword>
<dbReference type="CDD" id="cd05790">
    <property type="entry name" value="S1_Rrp40"/>
    <property type="match status" value="1"/>
</dbReference>
<dbReference type="PANTHER" id="PTHR21321">
    <property type="entry name" value="PNAS-3 RELATED"/>
    <property type="match status" value="1"/>
</dbReference>
<dbReference type="GO" id="GO:0071051">
    <property type="term" value="P:poly(A)-dependent snoRNA 3'-end processing"/>
    <property type="evidence" value="ECO:0007669"/>
    <property type="project" value="TreeGrafter"/>
</dbReference>
<dbReference type="GO" id="GO:0010468">
    <property type="term" value="P:regulation of gene expression"/>
    <property type="evidence" value="ECO:0007669"/>
    <property type="project" value="UniProtKB-ARBA"/>
</dbReference>
<proteinExistence type="inferred from homology"/>
<evidence type="ECO:0000256" key="7">
    <source>
        <dbReference type="ARBA" id="ARBA00022884"/>
    </source>
</evidence>
<dbReference type="InterPro" id="IPR037319">
    <property type="entry name" value="Rrp40_S1"/>
</dbReference>
<dbReference type="InterPro" id="IPR049469">
    <property type="entry name" value="RRP40_KH-I"/>
</dbReference>
<dbReference type="SUPFAM" id="SSF54791">
    <property type="entry name" value="Eukaryotic type KH-domain (KH-domain type I)"/>
    <property type="match status" value="1"/>
</dbReference>
<dbReference type="AlphaFoldDB" id="A0A836B8A9"/>
<dbReference type="Gene3D" id="3.30.1370.10">
    <property type="entry name" value="K Homology domain, type 1"/>
    <property type="match status" value="1"/>
</dbReference>
<dbReference type="InterPro" id="IPR004088">
    <property type="entry name" value="KH_dom_type_1"/>
</dbReference>
<comment type="caution">
    <text evidence="11">The sequence shown here is derived from an EMBL/GenBank/DDBJ whole genome shotgun (WGS) entry which is preliminary data.</text>
</comment>
<evidence type="ECO:0000256" key="3">
    <source>
        <dbReference type="ARBA" id="ARBA00007841"/>
    </source>
</evidence>
<name>A0A836B8A9_9CHLO</name>
<keyword evidence="4" id="KW-0963">Cytoplasm</keyword>
<feature type="domain" description="S1 motif" evidence="10">
    <location>
        <begin position="70"/>
        <end position="137"/>
    </location>
</feature>
<keyword evidence="6" id="KW-0271">Exosome</keyword>
<protein>
    <recommendedName>
        <fullName evidence="9">Ribosomal RNA-processing protein 40</fullName>
    </recommendedName>
</protein>
<evidence type="ECO:0000313" key="11">
    <source>
        <dbReference type="EMBL" id="KAG2450425.1"/>
    </source>
</evidence>
<dbReference type="GO" id="GO:0005730">
    <property type="term" value="C:nucleolus"/>
    <property type="evidence" value="ECO:0007669"/>
    <property type="project" value="UniProtKB-SubCell"/>
</dbReference>
<dbReference type="GO" id="GO:0071038">
    <property type="term" value="P:TRAMP-dependent tRNA surveillance pathway"/>
    <property type="evidence" value="ECO:0007669"/>
    <property type="project" value="TreeGrafter"/>
</dbReference>
<keyword evidence="7" id="KW-0694">RNA-binding</keyword>
<dbReference type="PANTHER" id="PTHR21321:SF1">
    <property type="entry name" value="EXOSOME COMPLEX COMPONENT RRP40"/>
    <property type="match status" value="1"/>
</dbReference>
<dbReference type="Proteomes" id="UP000613740">
    <property type="component" value="Unassembled WGS sequence"/>
</dbReference>
<evidence type="ECO:0000256" key="2">
    <source>
        <dbReference type="ARBA" id="ARBA00004604"/>
    </source>
</evidence>
<dbReference type="GO" id="GO:0000467">
    <property type="term" value="P:exonucleolytic trimming to generate mature 3'-end of 5.8S rRNA from tricistronic rRNA transcript (SSU-rRNA, 5.8S rRNA, LSU-rRNA)"/>
    <property type="evidence" value="ECO:0007669"/>
    <property type="project" value="TreeGrafter"/>
</dbReference>
<comment type="subcellular location">
    <subcellularLocation>
        <location evidence="1">Cytoplasm</location>
    </subcellularLocation>
    <subcellularLocation>
        <location evidence="2">Nucleus</location>
        <location evidence="2">Nucleolus</location>
    </subcellularLocation>
</comment>
<evidence type="ECO:0000256" key="5">
    <source>
        <dbReference type="ARBA" id="ARBA00022552"/>
    </source>
</evidence>
<gene>
    <name evidence="11" type="ORF">HYH02_004927</name>
</gene>
<dbReference type="InterPro" id="IPR036612">
    <property type="entry name" value="KH_dom_type_1_sf"/>
</dbReference>
<evidence type="ECO:0000259" key="10">
    <source>
        <dbReference type="PROSITE" id="PS50126"/>
    </source>
</evidence>
<dbReference type="OrthoDB" id="340500at2759"/>
<organism evidence="11 12">
    <name type="scientific">Chlamydomonas schloesseri</name>
    <dbReference type="NCBI Taxonomy" id="2026947"/>
    <lineage>
        <taxon>Eukaryota</taxon>
        <taxon>Viridiplantae</taxon>
        <taxon>Chlorophyta</taxon>
        <taxon>core chlorophytes</taxon>
        <taxon>Chlorophyceae</taxon>
        <taxon>CS clade</taxon>
        <taxon>Chlamydomonadales</taxon>
        <taxon>Chlamydomonadaceae</taxon>
        <taxon>Chlamydomonas</taxon>
    </lineage>
</organism>
<dbReference type="InterPro" id="IPR026699">
    <property type="entry name" value="Exosome_RNA_bind1/RRP40/RRP4"/>
</dbReference>
<dbReference type="CDD" id="cd22526">
    <property type="entry name" value="KH-I_Rrp40"/>
    <property type="match status" value="1"/>
</dbReference>
<dbReference type="InterPro" id="IPR003029">
    <property type="entry name" value="S1_domain"/>
</dbReference>
<evidence type="ECO:0000256" key="8">
    <source>
        <dbReference type="ARBA" id="ARBA00023242"/>
    </source>
</evidence>
<sequence>MAAAALALGKVVGPGDRVLDVPEQGTLRLSAGLTTHDGAVSSLKGGVLKSTRTGQLFLEGRQKRYIPAEGDVVVGVITDKHSENFTVDIGGPFNAVLPQLSFEGATRRNRPNLHPGDLVYARVVSAHRDTDPVLSCMDTAGRAAGFGHLKEGMVLSCSSALARQLLGSPTAPVLEALGSGLQFELAVGLNGRVWLCAPTAATCVVVANAISESEFRTPAQVKTMVARVLSRLG</sequence>
<accession>A0A836B8A9</accession>
<evidence type="ECO:0000313" key="12">
    <source>
        <dbReference type="Proteomes" id="UP000613740"/>
    </source>
</evidence>
<evidence type="ECO:0000256" key="1">
    <source>
        <dbReference type="ARBA" id="ARBA00004496"/>
    </source>
</evidence>
<dbReference type="Pfam" id="PF21262">
    <property type="entry name" value="RRP40_S1"/>
    <property type="match status" value="1"/>
</dbReference>